<dbReference type="InterPro" id="IPR018306">
    <property type="entry name" value="Phage_T5_Orf172_DNA-bd"/>
</dbReference>
<dbReference type="EMBL" id="LXEX01000063">
    <property type="protein sequence ID" value="OAT56764.1"/>
    <property type="molecule type" value="Genomic_DNA"/>
</dbReference>
<dbReference type="Pfam" id="PF10544">
    <property type="entry name" value="T5orf172"/>
    <property type="match status" value="1"/>
</dbReference>
<name>A0AA91ECI4_9GAMM</name>
<evidence type="ECO:0000313" key="2">
    <source>
        <dbReference type="EMBL" id="OAT56764.1"/>
    </source>
</evidence>
<accession>A0AA91ECI4</accession>
<keyword evidence="3" id="KW-1185">Reference proteome</keyword>
<evidence type="ECO:0000313" key="3">
    <source>
        <dbReference type="Proteomes" id="UP000078431"/>
    </source>
</evidence>
<gene>
    <name evidence="2" type="ORF">M993_04536</name>
</gene>
<organism evidence="2 3">
    <name type="scientific">Obesumbacterium proteus ATCC 12841</name>
    <dbReference type="NCBI Taxonomy" id="1354268"/>
    <lineage>
        <taxon>Bacteria</taxon>
        <taxon>Pseudomonadati</taxon>
        <taxon>Pseudomonadota</taxon>
        <taxon>Gammaproteobacteria</taxon>
        <taxon>Enterobacterales</taxon>
        <taxon>Hafniaceae</taxon>
        <taxon>Obesumbacterium</taxon>
    </lineage>
</organism>
<reference evidence="2 3" key="1">
    <citation type="submission" date="2016-04" db="EMBL/GenBank/DDBJ databases">
        <title>ATOL: Assembling a taxonomically balanced genome-scale reconstruction of the evolutionary history of the Enterobacteriaceae.</title>
        <authorList>
            <person name="Plunkett G.III."/>
            <person name="Neeno-Eckwall E.C."/>
            <person name="Glasner J.D."/>
            <person name="Perna N.T."/>
        </authorList>
    </citation>
    <scope>NUCLEOTIDE SEQUENCE [LARGE SCALE GENOMIC DNA]</scope>
    <source>
        <strain evidence="2 3">ATCC 12841</strain>
    </source>
</reference>
<dbReference type="SMART" id="SM00974">
    <property type="entry name" value="T5orf172"/>
    <property type="match status" value="1"/>
</dbReference>
<dbReference type="RefSeq" id="WP_061554307.1">
    <property type="nucleotide sequence ID" value="NZ_LXEX01000063.1"/>
</dbReference>
<sequence length="213" mass="24173">MHLEELKLQTTEVKKMSIPEGFRLGGWVYILSNEHMPGIYKVGMTTNSPAIRAKELSSSTGVPSAFKVEASFHCDNPSFSEREIHAALSGCRVNSSREFFSIELKELKEICEQSCQVRANEPVEYMAMNYDVISFERLADLNIFELIEDTGLNVFGDRLAIAERLIRIGAERVFEMNGMYCSMVFHEGEGFLIQNAEYQYVMAQQEAELTAEK</sequence>
<dbReference type="AlphaFoldDB" id="A0AA91ECI4"/>
<evidence type="ECO:0000259" key="1">
    <source>
        <dbReference type="SMART" id="SM00974"/>
    </source>
</evidence>
<proteinExistence type="predicted"/>
<feature type="domain" description="Bacteriophage T5 Orf172 DNA-binding" evidence="1">
    <location>
        <begin position="34"/>
        <end position="114"/>
    </location>
</feature>
<comment type="caution">
    <text evidence="2">The sequence shown here is derived from an EMBL/GenBank/DDBJ whole genome shotgun (WGS) entry which is preliminary data.</text>
</comment>
<dbReference type="Proteomes" id="UP000078431">
    <property type="component" value="Unassembled WGS sequence"/>
</dbReference>
<protein>
    <recommendedName>
        <fullName evidence="1">Bacteriophage T5 Orf172 DNA-binding domain-containing protein</fullName>
    </recommendedName>
</protein>